<evidence type="ECO:0000256" key="2">
    <source>
        <dbReference type="ARBA" id="ARBA00022516"/>
    </source>
</evidence>
<dbReference type="InterPro" id="IPR020904">
    <property type="entry name" value="Sc_DH/Rdtase_CS"/>
</dbReference>
<accession>A0AAV9WXI5</accession>
<evidence type="ECO:0000256" key="1">
    <source>
        <dbReference type="ARBA" id="ARBA00005194"/>
    </source>
</evidence>
<dbReference type="FunFam" id="3.40.50.720:FF:000317">
    <property type="entry name" value="Very-long-chain 3-oxoacyl-CoA reductase"/>
    <property type="match status" value="1"/>
</dbReference>
<dbReference type="GO" id="GO:0030148">
    <property type="term" value="P:sphingolipid biosynthetic process"/>
    <property type="evidence" value="ECO:0007669"/>
    <property type="project" value="UniProtKB-ARBA"/>
</dbReference>
<evidence type="ECO:0000256" key="10">
    <source>
        <dbReference type="ARBA" id="ARBA00023136"/>
    </source>
</evidence>
<dbReference type="InterPro" id="IPR027533">
    <property type="entry name" value="3_ketoreductase_fungal"/>
</dbReference>
<evidence type="ECO:0000256" key="6">
    <source>
        <dbReference type="ARBA" id="ARBA00022857"/>
    </source>
</evidence>
<dbReference type="PIRSF" id="PIRSF000126">
    <property type="entry name" value="11-beta-HSD1"/>
    <property type="match status" value="1"/>
</dbReference>
<dbReference type="EC" id="1.1.1.330" evidence="12"/>
<evidence type="ECO:0000256" key="9">
    <source>
        <dbReference type="ARBA" id="ARBA00023098"/>
    </source>
</evidence>
<evidence type="ECO:0000313" key="14">
    <source>
        <dbReference type="EMBL" id="KAK6529020.1"/>
    </source>
</evidence>
<dbReference type="HAMAP" id="MF_03107">
    <property type="entry name" value="3_ketoreductase"/>
    <property type="match status" value="1"/>
</dbReference>
<dbReference type="PROSITE" id="PS00061">
    <property type="entry name" value="ADH_SHORT"/>
    <property type="match status" value="1"/>
</dbReference>
<protein>
    <recommendedName>
        <fullName evidence="12">Very-long-chain 3-oxoacyl-CoA reductase</fullName>
        <ecNumber evidence="12">1.1.1.330</ecNumber>
    </recommendedName>
    <alternativeName>
        <fullName evidence="12">3-ketoacyl-CoA reductase</fullName>
        <shortName evidence="12">3-ketoreductase</shortName>
        <shortName evidence="12">KAR</shortName>
    </alternativeName>
    <alternativeName>
        <fullName evidence="12">Microsomal beta-keto-reductase</fullName>
    </alternativeName>
</protein>
<dbReference type="EMBL" id="JAVHJO010000014">
    <property type="protein sequence ID" value="KAK6529020.1"/>
    <property type="molecule type" value="Genomic_DNA"/>
</dbReference>
<keyword evidence="7 12" id="KW-1133">Transmembrane helix</keyword>
<comment type="similarity">
    <text evidence="12">Belongs to the short-chain dehydrogenases/reductases (SDR) family.</text>
</comment>
<keyword evidence="11 12" id="KW-0275">Fatty acid biosynthesis</keyword>
<dbReference type="CDD" id="cd05356">
    <property type="entry name" value="17beta-HSD1_like_SDR_c"/>
    <property type="match status" value="1"/>
</dbReference>
<comment type="caution">
    <text evidence="14">The sequence shown here is derived from an EMBL/GenBank/DDBJ whole genome shotgun (WGS) entry which is preliminary data.</text>
</comment>
<keyword evidence="5 12" id="KW-0276">Fatty acid metabolism</keyword>
<keyword evidence="15" id="KW-1185">Reference proteome</keyword>
<sequence>MAITLDAKTVRLAKTGLAYFGGVVVLYWLLRLLQAVFAIFIQPGKSLRKFGPKGSWVVITGASDGIGKEYAYQLAAKGFNILLISRTASKLEEIGKDLESKHSIKTEFLPIDFAANRDEDYKKIAAAVDGKDVAILVNNVGKSYDMPTPFLITEDHVMKEIITINCLATLRVTQIVVPGMVSRKRGLILTMGSFAGLTPTPLLAAYSGSKAFLSTWSAALAAELAPYGVDVDLITCYLVTSAMSKVRRTSMTIPNPRAFVRAALGKIGVYVGNSTGVSTPFWSHGVMHWAMENIAGLGSSSLIKVNKSMHEDIRKRALKKQERDAKKQ</sequence>
<proteinExistence type="inferred from homology"/>
<dbReference type="GO" id="GO:0005789">
    <property type="term" value="C:endoplasmic reticulum membrane"/>
    <property type="evidence" value="ECO:0007669"/>
    <property type="project" value="UniProtKB-SubCell"/>
</dbReference>
<evidence type="ECO:0000256" key="7">
    <source>
        <dbReference type="ARBA" id="ARBA00022989"/>
    </source>
</evidence>
<dbReference type="Gene3D" id="3.40.50.720">
    <property type="entry name" value="NAD(P)-binding Rossmann-like Domain"/>
    <property type="match status" value="1"/>
</dbReference>
<dbReference type="InterPro" id="IPR002347">
    <property type="entry name" value="SDR_fam"/>
</dbReference>
<dbReference type="GO" id="GO:0045703">
    <property type="term" value="F:ketoreductase activity"/>
    <property type="evidence" value="ECO:0007669"/>
    <property type="project" value="UniProtKB-UniRule"/>
</dbReference>
<comment type="function">
    <text evidence="12">Component of the microsomal membrane bound fatty acid elongation system, which produces the 26-carbon very long-chain fatty acids (VLCFA) from palmitate. Catalyzes the reduction of the 3-ketoacyl-CoA intermediate that is formed in each cycle of fatty acid elongation. VLCFAs serve as precursors for ceramide and sphingolipids.</text>
</comment>
<evidence type="ECO:0000256" key="8">
    <source>
        <dbReference type="ARBA" id="ARBA00023002"/>
    </source>
</evidence>
<keyword evidence="9 12" id="KW-0443">Lipid metabolism</keyword>
<dbReference type="GO" id="GO:0141040">
    <property type="term" value="F:very-long-chain 3-oxoacyl-CoA reductase activity"/>
    <property type="evidence" value="ECO:0007669"/>
    <property type="project" value="UniProtKB-EC"/>
</dbReference>
<comment type="catalytic activity">
    <reaction evidence="12">
        <text>a very-long-chain (3R)-3-hydroxyacyl-CoA + NADP(+) = a very-long-chain 3-oxoacyl-CoA + NADPH + H(+)</text>
        <dbReference type="Rhea" id="RHEA:48680"/>
        <dbReference type="ChEBI" id="CHEBI:15378"/>
        <dbReference type="ChEBI" id="CHEBI:57783"/>
        <dbReference type="ChEBI" id="CHEBI:58349"/>
        <dbReference type="ChEBI" id="CHEBI:85440"/>
        <dbReference type="ChEBI" id="CHEBI:90725"/>
        <dbReference type="EC" id="1.1.1.330"/>
    </reaction>
</comment>
<keyword evidence="4 12" id="KW-0256">Endoplasmic reticulum</keyword>
<evidence type="ECO:0000256" key="12">
    <source>
        <dbReference type="HAMAP-Rule" id="MF_03107"/>
    </source>
</evidence>
<evidence type="ECO:0000256" key="3">
    <source>
        <dbReference type="ARBA" id="ARBA00022692"/>
    </source>
</evidence>
<dbReference type="InterPro" id="IPR036291">
    <property type="entry name" value="NAD(P)-bd_dom_sf"/>
</dbReference>
<dbReference type="AlphaFoldDB" id="A0AAV9WXI5"/>
<dbReference type="PANTHER" id="PTHR43086">
    <property type="entry name" value="VERY-LONG-CHAIN 3-OXOOACYL-COA REDUCTASE"/>
    <property type="match status" value="1"/>
</dbReference>
<gene>
    <name evidence="14" type="ORF">TWF694_004240</name>
</gene>
<dbReference type="GO" id="GO:0030497">
    <property type="term" value="P:fatty acid elongation"/>
    <property type="evidence" value="ECO:0007669"/>
    <property type="project" value="UniProtKB-UniRule"/>
</dbReference>
<feature type="active site" description="Proton acceptor" evidence="12">
    <location>
        <position position="206"/>
    </location>
</feature>
<evidence type="ECO:0000256" key="5">
    <source>
        <dbReference type="ARBA" id="ARBA00022832"/>
    </source>
</evidence>
<evidence type="ECO:0000256" key="13">
    <source>
        <dbReference type="SAM" id="Phobius"/>
    </source>
</evidence>
<organism evidence="14 15">
    <name type="scientific">Orbilia ellipsospora</name>
    <dbReference type="NCBI Taxonomy" id="2528407"/>
    <lineage>
        <taxon>Eukaryota</taxon>
        <taxon>Fungi</taxon>
        <taxon>Dikarya</taxon>
        <taxon>Ascomycota</taxon>
        <taxon>Pezizomycotina</taxon>
        <taxon>Orbiliomycetes</taxon>
        <taxon>Orbiliales</taxon>
        <taxon>Orbiliaceae</taxon>
        <taxon>Orbilia</taxon>
    </lineage>
</organism>
<comment type="pathway">
    <text evidence="1">Lipid metabolism; fatty acid biosynthesis.</text>
</comment>
<name>A0AAV9WXI5_9PEZI</name>
<dbReference type="PRINTS" id="PR00081">
    <property type="entry name" value="GDHRDH"/>
</dbReference>
<reference evidence="14 15" key="1">
    <citation type="submission" date="2019-10" db="EMBL/GenBank/DDBJ databases">
        <authorList>
            <person name="Palmer J.M."/>
        </authorList>
    </citation>
    <scope>NUCLEOTIDE SEQUENCE [LARGE SCALE GENOMIC DNA]</scope>
    <source>
        <strain evidence="14 15">TWF694</strain>
    </source>
</reference>
<comment type="subcellular location">
    <subcellularLocation>
        <location evidence="12">Endoplasmic reticulum membrane</location>
        <topology evidence="12">Single-pass membrane protein</topology>
    </subcellularLocation>
</comment>
<keyword evidence="8 12" id="KW-0560">Oxidoreductase</keyword>
<keyword evidence="6 12" id="KW-0521">NADP</keyword>
<dbReference type="Proteomes" id="UP001365542">
    <property type="component" value="Unassembled WGS sequence"/>
</dbReference>
<dbReference type="SUPFAM" id="SSF51735">
    <property type="entry name" value="NAD(P)-binding Rossmann-fold domains"/>
    <property type="match status" value="1"/>
</dbReference>
<dbReference type="Pfam" id="PF00106">
    <property type="entry name" value="adh_short"/>
    <property type="match status" value="1"/>
</dbReference>
<evidence type="ECO:0000256" key="11">
    <source>
        <dbReference type="ARBA" id="ARBA00023160"/>
    </source>
</evidence>
<feature type="transmembrane region" description="Helical" evidence="13">
    <location>
        <begin position="17"/>
        <end position="41"/>
    </location>
</feature>
<keyword evidence="10 12" id="KW-0472">Membrane</keyword>
<feature type="binding site" evidence="12">
    <location>
        <position position="193"/>
    </location>
    <ligand>
        <name>substrate</name>
    </ligand>
</feature>
<evidence type="ECO:0000313" key="15">
    <source>
        <dbReference type="Proteomes" id="UP001365542"/>
    </source>
</evidence>
<keyword evidence="2 12" id="KW-0444">Lipid biosynthesis</keyword>
<evidence type="ECO:0000256" key="4">
    <source>
        <dbReference type="ARBA" id="ARBA00022824"/>
    </source>
</evidence>
<dbReference type="PANTHER" id="PTHR43086:SF2">
    <property type="entry name" value="HYDROXYSTEROID DEHYDROGENASE-LIKE PROTEIN 1"/>
    <property type="match status" value="1"/>
</dbReference>
<keyword evidence="3 12" id="KW-0812">Transmembrane</keyword>